<protein>
    <submittedName>
        <fullName evidence="1">F-box domain protein</fullName>
    </submittedName>
</protein>
<comment type="caution">
    <text evidence="1">The sequence shown here is derived from an EMBL/GenBank/DDBJ whole genome shotgun (WGS) entry which is preliminary data.</text>
</comment>
<dbReference type="Proteomes" id="UP000805649">
    <property type="component" value="Unassembled WGS sequence"/>
</dbReference>
<sequence>MASLPLELIEQICSLLCFHCQKSGFFLDAESKDVRSAKTTLSSFCLVSRRVCAVAQPFLFHYYSAGNLPSAHNCNARADTRDVRRRGDKLPEFLCSIIRRPDLASHVKILQLVETDDISGLTPNLAPFLITASEQVGTAHLAPTQEHLQAEIWSKSRQHEGLRIVKRRGVHHWLEEMAILLSPNVQMIILARDSYCRYEHIRESGITLASLEAIALMGAKKNQHVYEARDLFTAAPNLRTLYSIKCSLFDGLSPWALSKPWMLSLKNLRRLVIADIGFEDLGLLVACCPELRELELAATNIHRTGGINYWDVSKLLQTLQPVRHQLRKLRFTHSPSQRPGMEQVPRVNGASWSFREFTQLEELEFDQTVISCRPRPTNTGGDTGFKVPMIEILPPSIKILHFLCVNKDFMKDFQSLFVETSHFLPLLKSVRVSLPHGIDKRDFGYNYIDEITSSFEIAGVRIQWDSGDVGERPSTSTAGGTMLGSRLIPYFPIKPVIKSMEMLSL</sequence>
<dbReference type="EMBL" id="VUJX02000003">
    <property type="protein sequence ID" value="KAL0938349.1"/>
    <property type="molecule type" value="Genomic_DNA"/>
</dbReference>
<evidence type="ECO:0000313" key="2">
    <source>
        <dbReference type="Proteomes" id="UP000805649"/>
    </source>
</evidence>
<accession>A0ACC3Z2P8</accession>
<name>A0ACC3Z2P8_COLTU</name>
<evidence type="ECO:0000313" key="1">
    <source>
        <dbReference type="EMBL" id="KAL0938349.1"/>
    </source>
</evidence>
<keyword evidence="2" id="KW-1185">Reference proteome</keyword>
<organism evidence="1 2">
    <name type="scientific">Colletotrichum truncatum</name>
    <name type="common">Anthracnose fungus</name>
    <name type="synonym">Colletotrichum capsici</name>
    <dbReference type="NCBI Taxonomy" id="5467"/>
    <lineage>
        <taxon>Eukaryota</taxon>
        <taxon>Fungi</taxon>
        <taxon>Dikarya</taxon>
        <taxon>Ascomycota</taxon>
        <taxon>Pezizomycotina</taxon>
        <taxon>Sordariomycetes</taxon>
        <taxon>Hypocreomycetidae</taxon>
        <taxon>Glomerellales</taxon>
        <taxon>Glomerellaceae</taxon>
        <taxon>Colletotrichum</taxon>
        <taxon>Colletotrichum truncatum species complex</taxon>
    </lineage>
</organism>
<reference evidence="1 2" key="1">
    <citation type="journal article" date="2020" name="Phytopathology">
        <title>Genome Sequence Resources of Colletotrichum truncatum, C. plurivorum, C. musicola, and C. sojae: Four Species Pathogenic to Soybean (Glycine max).</title>
        <authorList>
            <person name="Rogerio F."/>
            <person name="Boufleur T.R."/>
            <person name="Ciampi-Guillardi M."/>
            <person name="Sukno S.A."/>
            <person name="Thon M.R."/>
            <person name="Massola Junior N.S."/>
            <person name="Baroncelli R."/>
        </authorList>
    </citation>
    <scope>NUCLEOTIDE SEQUENCE [LARGE SCALE GENOMIC DNA]</scope>
    <source>
        <strain evidence="1 2">CMES1059</strain>
    </source>
</reference>
<gene>
    <name evidence="1" type="ORF">CTRU02_204959</name>
</gene>
<proteinExistence type="predicted"/>